<dbReference type="EMBL" id="MU117993">
    <property type="protein sequence ID" value="KAF9649765.1"/>
    <property type="molecule type" value="Genomic_DNA"/>
</dbReference>
<protein>
    <submittedName>
        <fullName evidence="1">Uncharacterized protein</fullName>
    </submittedName>
</protein>
<evidence type="ECO:0000313" key="2">
    <source>
        <dbReference type="Proteomes" id="UP000886501"/>
    </source>
</evidence>
<gene>
    <name evidence="1" type="ORF">BDM02DRAFT_3094186</name>
</gene>
<name>A0ACB6ZJ03_THEGA</name>
<dbReference type="Proteomes" id="UP000886501">
    <property type="component" value="Unassembled WGS sequence"/>
</dbReference>
<proteinExistence type="predicted"/>
<keyword evidence="2" id="KW-1185">Reference proteome</keyword>
<evidence type="ECO:0000313" key="1">
    <source>
        <dbReference type="EMBL" id="KAF9649765.1"/>
    </source>
</evidence>
<reference evidence="1" key="2">
    <citation type="journal article" date="2020" name="Nat. Commun.">
        <title>Large-scale genome sequencing of mycorrhizal fungi provides insights into the early evolution of symbiotic traits.</title>
        <authorList>
            <person name="Miyauchi S."/>
            <person name="Kiss E."/>
            <person name="Kuo A."/>
            <person name="Drula E."/>
            <person name="Kohler A."/>
            <person name="Sanchez-Garcia M."/>
            <person name="Morin E."/>
            <person name="Andreopoulos B."/>
            <person name="Barry K.W."/>
            <person name="Bonito G."/>
            <person name="Buee M."/>
            <person name="Carver A."/>
            <person name="Chen C."/>
            <person name="Cichocki N."/>
            <person name="Clum A."/>
            <person name="Culley D."/>
            <person name="Crous P.W."/>
            <person name="Fauchery L."/>
            <person name="Girlanda M."/>
            <person name="Hayes R.D."/>
            <person name="Keri Z."/>
            <person name="LaButti K."/>
            <person name="Lipzen A."/>
            <person name="Lombard V."/>
            <person name="Magnuson J."/>
            <person name="Maillard F."/>
            <person name="Murat C."/>
            <person name="Nolan M."/>
            <person name="Ohm R.A."/>
            <person name="Pangilinan J."/>
            <person name="Pereira M.F."/>
            <person name="Perotto S."/>
            <person name="Peter M."/>
            <person name="Pfister S."/>
            <person name="Riley R."/>
            <person name="Sitrit Y."/>
            <person name="Stielow J.B."/>
            <person name="Szollosi G."/>
            <person name="Zifcakova L."/>
            <person name="Stursova M."/>
            <person name="Spatafora J.W."/>
            <person name="Tedersoo L."/>
            <person name="Vaario L.M."/>
            <person name="Yamada A."/>
            <person name="Yan M."/>
            <person name="Wang P."/>
            <person name="Xu J."/>
            <person name="Bruns T."/>
            <person name="Baldrian P."/>
            <person name="Vilgalys R."/>
            <person name="Dunand C."/>
            <person name="Henrissat B."/>
            <person name="Grigoriev I.V."/>
            <person name="Hibbett D."/>
            <person name="Nagy L.G."/>
            <person name="Martin F.M."/>
        </authorList>
    </citation>
    <scope>NUCLEOTIDE SEQUENCE</scope>
    <source>
        <strain evidence="1">P2</strain>
    </source>
</reference>
<organism evidence="1 2">
    <name type="scientific">Thelephora ganbajun</name>
    <name type="common">Ganba fungus</name>
    <dbReference type="NCBI Taxonomy" id="370292"/>
    <lineage>
        <taxon>Eukaryota</taxon>
        <taxon>Fungi</taxon>
        <taxon>Dikarya</taxon>
        <taxon>Basidiomycota</taxon>
        <taxon>Agaricomycotina</taxon>
        <taxon>Agaricomycetes</taxon>
        <taxon>Thelephorales</taxon>
        <taxon>Thelephoraceae</taxon>
        <taxon>Thelephora</taxon>
    </lineage>
</organism>
<accession>A0ACB6ZJ03</accession>
<comment type="caution">
    <text evidence="1">The sequence shown here is derived from an EMBL/GenBank/DDBJ whole genome shotgun (WGS) entry which is preliminary data.</text>
</comment>
<reference evidence="1" key="1">
    <citation type="submission" date="2019-10" db="EMBL/GenBank/DDBJ databases">
        <authorList>
            <consortium name="DOE Joint Genome Institute"/>
            <person name="Kuo A."/>
            <person name="Miyauchi S."/>
            <person name="Kiss E."/>
            <person name="Drula E."/>
            <person name="Kohler A."/>
            <person name="Sanchez-Garcia M."/>
            <person name="Andreopoulos B."/>
            <person name="Barry K.W."/>
            <person name="Bonito G."/>
            <person name="Buee M."/>
            <person name="Carver A."/>
            <person name="Chen C."/>
            <person name="Cichocki N."/>
            <person name="Clum A."/>
            <person name="Culley D."/>
            <person name="Crous P.W."/>
            <person name="Fauchery L."/>
            <person name="Girlanda M."/>
            <person name="Hayes R."/>
            <person name="Keri Z."/>
            <person name="Labutti K."/>
            <person name="Lipzen A."/>
            <person name="Lombard V."/>
            <person name="Magnuson J."/>
            <person name="Maillard F."/>
            <person name="Morin E."/>
            <person name="Murat C."/>
            <person name="Nolan M."/>
            <person name="Ohm R."/>
            <person name="Pangilinan J."/>
            <person name="Pereira M."/>
            <person name="Perotto S."/>
            <person name="Peter M."/>
            <person name="Riley R."/>
            <person name="Sitrit Y."/>
            <person name="Stielow B."/>
            <person name="Szollosi G."/>
            <person name="Zifcakova L."/>
            <person name="Stursova M."/>
            <person name="Spatafora J.W."/>
            <person name="Tedersoo L."/>
            <person name="Vaario L.-M."/>
            <person name="Yamada A."/>
            <person name="Yan M."/>
            <person name="Wang P."/>
            <person name="Xu J."/>
            <person name="Bruns T."/>
            <person name="Baldrian P."/>
            <person name="Vilgalys R."/>
            <person name="Henrissat B."/>
            <person name="Grigoriev I.V."/>
            <person name="Hibbett D."/>
            <person name="Nagy L.G."/>
            <person name="Martin F.M."/>
        </authorList>
    </citation>
    <scope>NUCLEOTIDE SEQUENCE</scope>
    <source>
        <strain evidence="1">P2</strain>
    </source>
</reference>
<sequence length="771" mass="85885">MTDDAPVIFKRKQSKPSQSSRARPVENSVTPGPEDVATQESGDSPAAVASRLRKQQKARQKQKPQLSFGGDDEVGGDGEVIKIKKSNLSRKIALTKVGQSPATSSYDPLSSVNNSSLTPRYDASYLSELKASTPGSRPTTDNRTESYSIDDMMLVDDTTGKWHATLLLAAETTEIRLPTSSSIVAAKQKRKHLRKTGGEIGDDYISLSLTKRVDQGPHPESRLVREEDELGEADDEFAEYTSAQERIALGKKSRKAEAKKRREEIESLIADTLEDDEEEKEWEQEQIRRAGHRELTPETQISASQVYKPSPIPAMMPIPTLEPAIARLSQTLSNLTASHLTDVSTMTSATDELDQIEEKEKELREAIERTEAQRGWFAAFREFVEGIAHFLDEKYPALETLEEEHLSLLKEKFDIVAGRRKAEDEDDLSLLLGHIPQPASEEPPKSSRQERSALRLIRRAHRHQVGAALAAEEGFSTDSSLSSDQADDFQLAIAKLKEKAEGVLNDVRAGEFRDPPQGLGKWFGEWKEKYEDIYVGAWGGLGLVGAWEFWARLEIVGWNPFQDQRSFDSFDWYNGLYQYSMTNENAGQAEGNTTSSAEGDLASSMVSTAVVPRLCKIIEGGGFNPYSMKDVRTAADLVEQVEIAVRDTANLKFQMLLKSVLVVFQSAVDAEEQLIGPYLKVNQPRFDPEAIPARERYLNRRVKLVQTLLRWRKRSGQGSGVESLVKRVVDVVIVPVADGGWGVGGEECLRKVMEMLPPELVTPILRSRLSR</sequence>